<name>A0A226EA06_FOLCA</name>
<reference evidence="3 4" key="1">
    <citation type="submission" date="2015-12" db="EMBL/GenBank/DDBJ databases">
        <title>The genome of Folsomia candida.</title>
        <authorList>
            <person name="Faddeeva A."/>
            <person name="Derks M.F."/>
            <person name="Anvar Y."/>
            <person name="Smit S."/>
            <person name="Van Straalen N."/>
            <person name="Roelofs D."/>
        </authorList>
    </citation>
    <scope>NUCLEOTIDE SEQUENCE [LARGE SCALE GENOMIC DNA]</scope>
    <source>
        <strain evidence="3 4">VU population</strain>
        <tissue evidence="3">Whole body</tissue>
    </source>
</reference>
<keyword evidence="4" id="KW-1185">Reference proteome</keyword>
<accession>A0A226EA06</accession>
<dbReference type="Proteomes" id="UP000198287">
    <property type="component" value="Unassembled WGS sequence"/>
</dbReference>
<dbReference type="AlphaFoldDB" id="A0A226EA06"/>
<feature type="compositionally biased region" description="Polar residues" evidence="2">
    <location>
        <begin position="246"/>
        <end position="255"/>
    </location>
</feature>
<feature type="compositionally biased region" description="Polar residues" evidence="2">
    <location>
        <begin position="206"/>
        <end position="218"/>
    </location>
</feature>
<feature type="region of interest" description="Disordered" evidence="2">
    <location>
        <begin position="201"/>
        <end position="255"/>
    </location>
</feature>
<evidence type="ECO:0000256" key="1">
    <source>
        <dbReference type="SAM" id="Coils"/>
    </source>
</evidence>
<organism evidence="3 4">
    <name type="scientific">Folsomia candida</name>
    <name type="common">Springtail</name>
    <dbReference type="NCBI Taxonomy" id="158441"/>
    <lineage>
        <taxon>Eukaryota</taxon>
        <taxon>Metazoa</taxon>
        <taxon>Ecdysozoa</taxon>
        <taxon>Arthropoda</taxon>
        <taxon>Hexapoda</taxon>
        <taxon>Collembola</taxon>
        <taxon>Entomobryomorpha</taxon>
        <taxon>Isotomoidea</taxon>
        <taxon>Isotomidae</taxon>
        <taxon>Proisotominae</taxon>
        <taxon>Folsomia</taxon>
    </lineage>
</organism>
<sequence>MLLLRRMDFDWRLPTSTGNHADHKPRSPNLPYSSPKKIDLDLIYKTMLKQFKDVKDTQSHIMKRLDNMEAEKEKLVENQIAMQESLTSFQNEVKSDFQNFEEKYDEEIRKIRKLNNLVVMGIPETNDGQKLLTDLLKIIYPTSYTSLKLDERIGQLTTSSLRPVRLRFSSATERQLALDNCKNLKGLVQFDKISVKKDLTRKQQELKQNSRTPVQTRSRSSHKRPADDHASGIQFPTQKQRRTRNSDPGSHMDTQ</sequence>
<protein>
    <submittedName>
        <fullName evidence="3">Uncharacterized protein</fullName>
    </submittedName>
</protein>
<dbReference type="EMBL" id="LNIX01000005">
    <property type="protein sequence ID" value="OXA53466.1"/>
    <property type="molecule type" value="Genomic_DNA"/>
</dbReference>
<proteinExistence type="predicted"/>
<keyword evidence="1" id="KW-0175">Coiled coil</keyword>
<gene>
    <name evidence="3" type="ORF">Fcan01_10675</name>
</gene>
<feature type="coiled-coil region" evidence="1">
    <location>
        <begin position="58"/>
        <end position="117"/>
    </location>
</feature>
<comment type="caution">
    <text evidence="3">The sequence shown here is derived from an EMBL/GenBank/DDBJ whole genome shotgun (WGS) entry which is preliminary data.</text>
</comment>
<evidence type="ECO:0000313" key="3">
    <source>
        <dbReference type="EMBL" id="OXA53466.1"/>
    </source>
</evidence>
<evidence type="ECO:0000313" key="4">
    <source>
        <dbReference type="Proteomes" id="UP000198287"/>
    </source>
</evidence>
<evidence type="ECO:0000256" key="2">
    <source>
        <dbReference type="SAM" id="MobiDB-lite"/>
    </source>
</evidence>